<evidence type="ECO:0000313" key="3">
    <source>
        <dbReference type="EMBL" id="CAD9023794.1"/>
    </source>
</evidence>
<name>A0A6U8FWM3_9EUGL</name>
<proteinExistence type="predicted"/>
<feature type="region of interest" description="Disordered" evidence="1">
    <location>
        <begin position="119"/>
        <end position="150"/>
    </location>
</feature>
<gene>
    <name evidence="2" type="ORF">EGYM00392_LOCUS34915</name>
    <name evidence="3" type="ORF">EGYM00392_LOCUS34919</name>
</gene>
<accession>A0A6U8FWM3</accession>
<dbReference type="EMBL" id="HBGA01093439">
    <property type="protein sequence ID" value="CAD9023794.1"/>
    <property type="molecule type" value="Transcribed_RNA"/>
</dbReference>
<evidence type="ECO:0000256" key="1">
    <source>
        <dbReference type="SAM" id="MobiDB-lite"/>
    </source>
</evidence>
<feature type="compositionally biased region" description="Pro residues" evidence="1">
    <location>
        <begin position="134"/>
        <end position="143"/>
    </location>
</feature>
<dbReference type="EMBL" id="HBGA01093435">
    <property type="protein sequence ID" value="CAD9023790.1"/>
    <property type="molecule type" value="Transcribed_RNA"/>
</dbReference>
<protein>
    <submittedName>
        <fullName evidence="3">Uncharacterized protein</fullName>
    </submittedName>
</protein>
<dbReference type="AlphaFoldDB" id="A0A6U8FWM3"/>
<reference evidence="3" key="1">
    <citation type="submission" date="2021-01" db="EMBL/GenBank/DDBJ databases">
        <authorList>
            <person name="Corre E."/>
            <person name="Pelletier E."/>
            <person name="Niang G."/>
            <person name="Scheremetjew M."/>
            <person name="Finn R."/>
            <person name="Kale V."/>
            <person name="Holt S."/>
            <person name="Cochrane G."/>
            <person name="Meng A."/>
            <person name="Brown T."/>
            <person name="Cohen L."/>
        </authorList>
    </citation>
    <scope>NUCLEOTIDE SEQUENCE</scope>
    <source>
        <strain evidence="3">NIES-381</strain>
    </source>
</reference>
<evidence type="ECO:0000313" key="2">
    <source>
        <dbReference type="EMBL" id="CAD9023790.1"/>
    </source>
</evidence>
<organism evidence="3">
    <name type="scientific">Eutreptiella gymnastica</name>
    <dbReference type="NCBI Taxonomy" id="73025"/>
    <lineage>
        <taxon>Eukaryota</taxon>
        <taxon>Discoba</taxon>
        <taxon>Euglenozoa</taxon>
        <taxon>Euglenida</taxon>
        <taxon>Spirocuta</taxon>
        <taxon>Euglenophyceae</taxon>
        <taxon>Eutreptiales</taxon>
        <taxon>Eutreptiaceae</taxon>
        <taxon>Eutreptiella</taxon>
    </lineage>
</organism>
<sequence>MHPQWAMTHYGSSLGSPSHQAGPFMAILGRFCAIFAPFWPRGSEHSVRAVAMASREPHCPCPPLPYRPHPPETHAAHTGRLGAGGAPWQCAACMVLGMVRGGGVGEVETALVKAATPLPPPSYPTLPVIRASTSPPPPTPPTSSPGGLKA</sequence>